<dbReference type="SUPFAM" id="SSF103481">
    <property type="entry name" value="Multidrug resistance efflux transporter EmrE"/>
    <property type="match status" value="1"/>
</dbReference>
<evidence type="ECO:0000256" key="5">
    <source>
        <dbReference type="ARBA" id="ARBA00023136"/>
    </source>
</evidence>
<dbReference type="InterPro" id="IPR018908">
    <property type="entry name" value="TMEM234"/>
</dbReference>
<keyword evidence="5 6" id="KW-0472">Membrane</keyword>
<evidence type="ECO:0000256" key="1">
    <source>
        <dbReference type="ARBA" id="ARBA00004141"/>
    </source>
</evidence>
<dbReference type="Gene3D" id="1.10.3730.20">
    <property type="match status" value="1"/>
</dbReference>
<evidence type="ECO:0000256" key="4">
    <source>
        <dbReference type="ARBA" id="ARBA00022989"/>
    </source>
</evidence>
<evidence type="ECO:0000313" key="9">
    <source>
        <dbReference type="Proteomes" id="UP000011087"/>
    </source>
</evidence>
<dbReference type="EMBL" id="JH993035">
    <property type="protein sequence ID" value="EKX40005.1"/>
    <property type="molecule type" value="Genomic_DNA"/>
</dbReference>
<feature type="transmembrane region" description="Helical" evidence="6">
    <location>
        <begin position="109"/>
        <end position="130"/>
    </location>
</feature>
<dbReference type="OMA" id="LGEWYAE"/>
<comment type="similarity">
    <text evidence="2">Belongs to the TMEM234 family.</text>
</comment>
<dbReference type="GeneID" id="17296770"/>
<evidence type="ECO:0008006" key="10">
    <source>
        <dbReference type="Google" id="ProtNLM"/>
    </source>
</evidence>
<sequence length="136" mass="14887">MLTVQQALSFILVGAVWGCTNPLLKRGSQGIQDIPKHKTAWRQSLNELIFLITRPAWLIPFLLNQCGSLLYYLTLGSADVSMAVPIANSLTFMWTWLTGVLLGEEKANAITLVGALVVVLGVALCVYSKLEQQQAL</sequence>
<reference evidence="7 9" key="1">
    <citation type="journal article" date="2012" name="Nature">
        <title>Algal genomes reveal evolutionary mosaicism and the fate of nucleomorphs.</title>
        <authorList>
            <consortium name="DOE Joint Genome Institute"/>
            <person name="Curtis B.A."/>
            <person name="Tanifuji G."/>
            <person name="Burki F."/>
            <person name="Gruber A."/>
            <person name="Irimia M."/>
            <person name="Maruyama S."/>
            <person name="Arias M.C."/>
            <person name="Ball S.G."/>
            <person name="Gile G.H."/>
            <person name="Hirakawa Y."/>
            <person name="Hopkins J.F."/>
            <person name="Kuo A."/>
            <person name="Rensing S.A."/>
            <person name="Schmutz J."/>
            <person name="Symeonidi A."/>
            <person name="Elias M."/>
            <person name="Eveleigh R.J."/>
            <person name="Herman E.K."/>
            <person name="Klute M.J."/>
            <person name="Nakayama T."/>
            <person name="Obornik M."/>
            <person name="Reyes-Prieto A."/>
            <person name="Armbrust E.V."/>
            <person name="Aves S.J."/>
            <person name="Beiko R.G."/>
            <person name="Coutinho P."/>
            <person name="Dacks J.B."/>
            <person name="Durnford D.G."/>
            <person name="Fast N.M."/>
            <person name="Green B.R."/>
            <person name="Grisdale C.J."/>
            <person name="Hempel F."/>
            <person name="Henrissat B."/>
            <person name="Hoppner M.P."/>
            <person name="Ishida K."/>
            <person name="Kim E."/>
            <person name="Koreny L."/>
            <person name="Kroth P.G."/>
            <person name="Liu Y."/>
            <person name="Malik S.B."/>
            <person name="Maier U.G."/>
            <person name="McRose D."/>
            <person name="Mock T."/>
            <person name="Neilson J.A."/>
            <person name="Onodera N.T."/>
            <person name="Poole A.M."/>
            <person name="Pritham E.J."/>
            <person name="Richards T.A."/>
            <person name="Rocap G."/>
            <person name="Roy S.W."/>
            <person name="Sarai C."/>
            <person name="Schaack S."/>
            <person name="Shirato S."/>
            <person name="Slamovits C.H."/>
            <person name="Spencer D.F."/>
            <person name="Suzuki S."/>
            <person name="Worden A.Z."/>
            <person name="Zauner S."/>
            <person name="Barry K."/>
            <person name="Bell C."/>
            <person name="Bharti A.K."/>
            <person name="Crow J.A."/>
            <person name="Grimwood J."/>
            <person name="Kramer R."/>
            <person name="Lindquist E."/>
            <person name="Lucas S."/>
            <person name="Salamov A."/>
            <person name="McFadden G.I."/>
            <person name="Lane C.E."/>
            <person name="Keeling P.J."/>
            <person name="Gray M.W."/>
            <person name="Grigoriev I.V."/>
            <person name="Archibald J.M."/>
        </authorList>
    </citation>
    <scope>NUCLEOTIDE SEQUENCE</scope>
    <source>
        <strain evidence="7 9">CCMP2712</strain>
    </source>
</reference>
<reference evidence="8" key="3">
    <citation type="submission" date="2016-03" db="UniProtKB">
        <authorList>
            <consortium name="EnsemblProtists"/>
        </authorList>
    </citation>
    <scope>IDENTIFICATION</scope>
</reference>
<dbReference type="OrthoDB" id="43458at2759"/>
<proteinExistence type="inferred from homology"/>
<dbReference type="PANTHER" id="PTHR28668:SF1">
    <property type="entry name" value="TRANSMEMBRANE PROTEIN 234"/>
    <property type="match status" value="1"/>
</dbReference>
<dbReference type="PaxDb" id="55529-EKX40005"/>
<keyword evidence="9" id="KW-1185">Reference proteome</keyword>
<dbReference type="AlphaFoldDB" id="L1IVY4"/>
<gene>
    <name evidence="7" type="ORF">GUITHDRAFT_154282</name>
</gene>
<feature type="transmembrane region" description="Helical" evidence="6">
    <location>
        <begin position="6"/>
        <end position="24"/>
    </location>
</feature>
<evidence type="ECO:0000256" key="2">
    <source>
        <dbReference type="ARBA" id="ARBA00005977"/>
    </source>
</evidence>
<feature type="transmembrane region" description="Helical" evidence="6">
    <location>
        <begin position="69"/>
        <end position="97"/>
    </location>
</feature>
<evidence type="ECO:0000313" key="8">
    <source>
        <dbReference type="EnsemblProtists" id="EKX40005"/>
    </source>
</evidence>
<keyword evidence="3 6" id="KW-0812">Transmembrane</keyword>
<dbReference type="RefSeq" id="XP_005826985.1">
    <property type="nucleotide sequence ID" value="XM_005826928.1"/>
</dbReference>
<feature type="transmembrane region" description="Helical" evidence="6">
    <location>
        <begin position="45"/>
        <end position="63"/>
    </location>
</feature>
<dbReference type="eggNOG" id="KOG4831">
    <property type="taxonomic scope" value="Eukaryota"/>
</dbReference>
<dbReference type="KEGG" id="gtt:GUITHDRAFT_154282"/>
<dbReference type="EnsemblProtists" id="EKX40005">
    <property type="protein sequence ID" value="EKX40005"/>
    <property type="gene ID" value="GUITHDRAFT_154282"/>
</dbReference>
<dbReference type="Pfam" id="PF10639">
    <property type="entry name" value="TMEM234"/>
    <property type="match status" value="1"/>
</dbReference>
<organism evidence="7">
    <name type="scientific">Guillardia theta (strain CCMP2712)</name>
    <name type="common">Cryptophyte</name>
    <dbReference type="NCBI Taxonomy" id="905079"/>
    <lineage>
        <taxon>Eukaryota</taxon>
        <taxon>Cryptophyceae</taxon>
        <taxon>Pyrenomonadales</taxon>
        <taxon>Geminigeraceae</taxon>
        <taxon>Guillardia</taxon>
    </lineage>
</organism>
<name>L1IVY4_GUITC</name>
<dbReference type="HOGENOM" id="CLU_108086_2_0_1"/>
<evidence type="ECO:0000256" key="3">
    <source>
        <dbReference type="ARBA" id="ARBA00022692"/>
    </source>
</evidence>
<dbReference type="Proteomes" id="UP000011087">
    <property type="component" value="Unassembled WGS sequence"/>
</dbReference>
<accession>L1IVY4</accession>
<comment type="subcellular location">
    <subcellularLocation>
        <location evidence="1">Membrane</location>
        <topology evidence="1">Multi-pass membrane protein</topology>
    </subcellularLocation>
</comment>
<evidence type="ECO:0000313" key="7">
    <source>
        <dbReference type="EMBL" id="EKX40005.1"/>
    </source>
</evidence>
<evidence type="ECO:0000256" key="6">
    <source>
        <dbReference type="SAM" id="Phobius"/>
    </source>
</evidence>
<reference evidence="9" key="2">
    <citation type="submission" date="2012-11" db="EMBL/GenBank/DDBJ databases">
        <authorList>
            <person name="Kuo A."/>
            <person name="Curtis B.A."/>
            <person name="Tanifuji G."/>
            <person name="Burki F."/>
            <person name="Gruber A."/>
            <person name="Irimia M."/>
            <person name="Maruyama S."/>
            <person name="Arias M.C."/>
            <person name="Ball S.G."/>
            <person name="Gile G.H."/>
            <person name="Hirakawa Y."/>
            <person name="Hopkins J.F."/>
            <person name="Rensing S.A."/>
            <person name="Schmutz J."/>
            <person name="Symeonidi A."/>
            <person name="Elias M."/>
            <person name="Eveleigh R.J."/>
            <person name="Herman E.K."/>
            <person name="Klute M.J."/>
            <person name="Nakayama T."/>
            <person name="Obornik M."/>
            <person name="Reyes-Prieto A."/>
            <person name="Armbrust E.V."/>
            <person name="Aves S.J."/>
            <person name="Beiko R.G."/>
            <person name="Coutinho P."/>
            <person name="Dacks J.B."/>
            <person name="Durnford D.G."/>
            <person name="Fast N.M."/>
            <person name="Green B.R."/>
            <person name="Grisdale C."/>
            <person name="Hempe F."/>
            <person name="Henrissat B."/>
            <person name="Hoppner M.P."/>
            <person name="Ishida K.-I."/>
            <person name="Kim E."/>
            <person name="Koreny L."/>
            <person name="Kroth P.G."/>
            <person name="Liu Y."/>
            <person name="Malik S.-B."/>
            <person name="Maier U.G."/>
            <person name="McRose D."/>
            <person name="Mock T."/>
            <person name="Neilson J.A."/>
            <person name="Onodera N.T."/>
            <person name="Poole A.M."/>
            <person name="Pritham E.J."/>
            <person name="Richards T.A."/>
            <person name="Rocap G."/>
            <person name="Roy S.W."/>
            <person name="Sarai C."/>
            <person name="Schaack S."/>
            <person name="Shirato S."/>
            <person name="Slamovits C.H."/>
            <person name="Spencer D.F."/>
            <person name="Suzuki S."/>
            <person name="Worden A.Z."/>
            <person name="Zauner S."/>
            <person name="Barry K."/>
            <person name="Bell C."/>
            <person name="Bharti A.K."/>
            <person name="Crow J.A."/>
            <person name="Grimwood J."/>
            <person name="Kramer R."/>
            <person name="Lindquist E."/>
            <person name="Lucas S."/>
            <person name="Salamov A."/>
            <person name="McFadden G.I."/>
            <person name="Lane C.E."/>
            <person name="Keeling P.J."/>
            <person name="Gray M.W."/>
            <person name="Grigoriev I.V."/>
            <person name="Archibald J.M."/>
        </authorList>
    </citation>
    <scope>NUCLEOTIDE SEQUENCE</scope>
    <source>
        <strain evidence="9">CCMP2712</strain>
    </source>
</reference>
<dbReference type="PANTHER" id="PTHR28668">
    <property type="entry name" value="TRANSMEMBRANE PROTEIN 234"/>
    <property type="match status" value="1"/>
</dbReference>
<keyword evidence="4 6" id="KW-1133">Transmembrane helix</keyword>
<dbReference type="GO" id="GO:0016020">
    <property type="term" value="C:membrane"/>
    <property type="evidence" value="ECO:0007669"/>
    <property type="project" value="UniProtKB-SubCell"/>
</dbReference>
<protein>
    <recommendedName>
        <fullName evidence="10">EamA domain-containing protein</fullName>
    </recommendedName>
</protein>
<dbReference type="InterPro" id="IPR037185">
    <property type="entry name" value="EmrE-like"/>
</dbReference>